<keyword evidence="2" id="KW-0413">Isomerase</keyword>
<comment type="caution">
    <text evidence="5">The sequence shown here is derived from an EMBL/GenBank/DDBJ whole genome shotgun (WGS) entry which is preliminary data.</text>
</comment>
<comment type="similarity">
    <text evidence="1">Belongs to the pseudouridine synthase RsuA family.</text>
</comment>
<evidence type="ECO:0000313" key="6">
    <source>
        <dbReference type="EMBL" id="CAL1138155.1"/>
    </source>
</evidence>
<dbReference type="AlphaFoldDB" id="A0A9P1C487"/>
<gene>
    <name evidence="5" type="ORF">C1SCF055_LOCUS12296</name>
</gene>
<reference evidence="5" key="1">
    <citation type="submission" date="2022-10" db="EMBL/GenBank/DDBJ databases">
        <authorList>
            <person name="Chen Y."/>
            <person name="Dougan E. K."/>
            <person name="Chan C."/>
            <person name="Rhodes N."/>
            <person name="Thang M."/>
        </authorList>
    </citation>
    <scope>NUCLEOTIDE SEQUENCE</scope>
</reference>
<dbReference type="EMBL" id="CAMXCT030000917">
    <property type="protein sequence ID" value="CAL4772092.1"/>
    <property type="molecule type" value="Genomic_DNA"/>
</dbReference>
<dbReference type="InterPro" id="IPR020103">
    <property type="entry name" value="PsdUridine_synth_cat_dom_sf"/>
</dbReference>
<dbReference type="SUPFAM" id="SSF55120">
    <property type="entry name" value="Pseudouridine synthase"/>
    <property type="match status" value="1"/>
</dbReference>
<dbReference type="Pfam" id="PF00849">
    <property type="entry name" value="PseudoU_synth_2"/>
    <property type="match status" value="1"/>
</dbReference>
<dbReference type="EMBL" id="CAMXCT010000917">
    <property type="protein sequence ID" value="CAI3984780.1"/>
    <property type="molecule type" value="Genomic_DNA"/>
</dbReference>
<evidence type="ECO:0000256" key="2">
    <source>
        <dbReference type="ARBA" id="ARBA00023235"/>
    </source>
</evidence>
<reference evidence="6" key="2">
    <citation type="submission" date="2024-04" db="EMBL/GenBank/DDBJ databases">
        <authorList>
            <person name="Chen Y."/>
            <person name="Shah S."/>
            <person name="Dougan E. K."/>
            <person name="Thang M."/>
            <person name="Chan C."/>
        </authorList>
    </citation>
    <scope>NUCLEOTIDE SEQUENCE [LARGE SCALE GENOMIC DNA]</scope>
</reference>
<evidence type="ECO:0000256" key="1">
    <source>
        <dbReference type="ARBA" id="ARBA00008348"/>
    </source>
</evidence>
<dbReference type="Gene3D" id="3.30.70.580">
    <property type="entry name" value="Pseudouridine synthase I, catalytic domain, N-terminal subdomain"/>
    <property type="match status" value="1"/>
</dbReference>
<dbReference type="Proteomes" id="UP001152797">
    <property type="component" value="Unassembled WGS sequence"/>
</dbReference>
<feature type="domain" description="Pseudouridine synthase RsuA/RluA-like" evidence="4">
    <location>
        <begin position="239"/>
        <end position="314"/>
    </location>
</feature>
<dbReference type="InterPro" id="IPR020094">
    <property type="entry name" value="TruA/RsuA/RluB/E/F_N"/>
</dbReference>
<keyword evidence="7" id="KW-1185">Reference proteome</keyword>
<accession>A0A9P1C487</accession>
<dbReference type="GO" id="GO:0003723">
    <property type="term" value="F:RNA binding"/>
    <property type="evidence" value="ECO:0007669"/>
    <property type="project" value="InterPro"/>
</dbReference>
<sequence>MEANRTMYPGELSPGSGWHRSRLSDDFSLSPNSRTTMRSTGGFSFASNRTMGGRIQSAPLLHSTAAPSVASWYTKGAATGTTNRAWKALGSAYRDVDELRNATVEDASDRRDFIDGLVPNWSKDTVMRMKGMLEHLITWTYYHIQRDENHPQRKEVGEFLDPKNVPIALRSGAARFRFWRDLKPPFQVVQVTRSSDALGKWRDVDAEGHLRMRPGSPRGTGLGSQNGPVPRHAPELEAPAGVLSQRNDFMGRETVYDIFDSLIARGFLPGAPKRVGAVGRLDKETTGLIVMTDDRELNYAITSSPLEKRYEVTVLLAV</sequence>
<evidence type="ECO:0000313" key="7">
    <source>
        <dbReference type="Proteomes" id="UP001152797"/>
    </source>
</evidence>
<feature type="region of interest" description="Disordered" evidence="3">
    <location>
        <begin position="1"/>
        <end position="21"/>
    </location>
</feature>
<dbReference type="OrthoDB" id="440619at2759"/>
<dbReference type="InterPro" id="IPR018496">
    <property type="entry name" value="PsdUridine_synth_RsuA/RluB_CS"/>
</dbReference>
<evidence type="ECO:0000313" key="5">
    <source>
        <dbReference type="EMBL" id="CAI3984780.1"/>
    </source>
</evidence>
<dbReference type="PROSITE" id="PS01149">
    <property type="entry name" value="PSI_RSU"/>
    <property type="match status" value="1"/>
</dbReference>
<proteinExistence type="inferred from homology"/>
<evidence type="ECO:0000259" key="4">
    <source>
        <dbReference type="Pfam" id="PF00849"/>
    </source>
</evidence>
<dbReference type="GO" id="GO:0009982">
    <property type="term" value="F:pseudouridine synthase activity"/>
    <property type="evidence" value="ECO:0007669"/>
    <property type="project" value="InterPro"/>
</dbReference>
<name>A0A9P1C487_9DINO</name>
<dbReference type="InterPro" id="IPR006145">
    <property type="entry name" value="PsdUridine_synth_RsuA/RluA"/>
</dbReference>
<feature type="region of interest" description="Disordered" evidence="3">
    <location>
        <begin position="209"/>
        <end position="233"/>
    </location>
</feature>
<evidence type="ECO:0000256" key="3">
    <source>
        <dbReference type="SAM" id="MobiDB-lite"/>
    </source>
</evidence>
<dbReference type="EMBL" id="CAMXCT020000917">
    <property type="protein sequence ID" value="CAL1138155.1"/>
    <property type="molecule type" value="Genomic_DNA"/>
</dbReference>
<dbReference type="GO" id="GO:0001522">
    <property type="term" value="P:pseudouridine synthesis"/>
    <property type="evidence" value="ECO:0007669"/>
    <property type="project" value="InterPro"/>
</dbReference>
<organism evidence="5">
    <name type="scientific">Cladocopium goreaui</name>
    <dbReference type="NCBI Taxonomy" id="2562237"/>
    <lineage>
        <taxon>Eukaryota</taxon>
        <taxon>Sar</taxon>
        <taxon>Alveolata</taxon>
        <taxon>Dinophyceae</taxon>
        <taxon>Suessiales</taxon>
        <taxon>Symbiodiniaceae</taxon>
        <taxon>Cladocopium</taxon>
    </lineage>
</organism>
<protein>
    <recommendedName>
        <fullName evidence="4">Pseudouridine synthase RsuA/RluA-like domain-containing protein</fullName>
    </recommendedName>
</protein>